<sequence length="109" mass="12092">MKYVIQVTNGTIMPALSFIVIKNLSAIEDTEEISVVFFGPSVVSLLHHAQLRNQLRDSLNEKTKIYVCRNAMNMFDLKDSDVPDYATIVPAGVYEIAKLVKSGAVYIAV</sequence>
<dbReference type="InterPro" id="IPR027396">
    <property type="entry name" value="DsrEFH-like"/>
</dbReference>
<dbReference type="SUPFAM" id="SSF75169">
    <property type="entry name" value="DsrEFH-like"/>
    <property type="match status" value="1"/>
</dbReference>
<proteinExistence type="predicted"/>
<reference evidence="1 2" key="1">
    <citation type="journal article" date="2019" name="ISME J.">
        <title>Insights into ecological role of a new deltaproteobacterial order Candidatus Acidulodesulfobacterales by metagenomics and metatranscriptomics.</title>
        <authorList>
            <person name="Tan S."/>
            <person name="Liu J."/>
            <person name="Fang Y."/>
            <person name="Hedlund B.P."/>
            <person name="Lian Z.H."/>
            <person name="Huang L.Y."/>
            <person name="Li J.T."/>
            <person name="Huang L.N."/>
            <person name="Li W.J."/>
            <person name="Jiang H.C."/>
            <person name="Dong H.L."/>
            <person name="Shu W.S."/>
        </authorList>
    </citation>
    <scope>NUCLEOTIDE SEQUENCE [LARGE SCALE GENOMIC DNA]</scope>
    <source>
        <strain evidence="1">AP2</strain>
    </source>
</reference>
<dbReference type="Pfam" id="PF02635">
    <property type="entry name" value="DsrE"/>
    <property type="match status" value="1"/>
</dbReference>
<protein>
    <submittedName>
        <fullName evidence="1">Uncharacterized protein</fullName>
    </submittedName>
</protein>
<evidence type="ECO:0000313" key="2">
    <source>
        <dbReference type="Proteomes" id="UP000316562"/>
    </source>
</evidence>
<comment type="caution">
    <text evidence="1">The sequence shown here is derived from an EMBL/GenBank/DDBJ whole genome shotgun (WGS) entry which is preliminary data.</text>
</comment>
<dbReference type="EMBL" id="SGBC01000004">
    <property type="protein sequence ID" value="RZD15698.1"/>
    <property type="molecule type" value="Genomic_DNA"/>
</dbReference>
<dbReference type="AlphaFoldDB" id="A0A519BEL9"/>
<evidence type="ECO:0000313" key="1">
    <source>
        <dbReference type="EMBL" id="RZD15698.1"/>
    </source>
</evidence>
<name>A0A519BEL9_ACIG2</name>
<dbReference type="Proteomes" id="UP000316562">
    <property type="component" value="Unassembled WGS sequence"/>
</dbReference>
<gene>
    <name evidence="1" type="ORF">EVJ46_09230</name>
</gene>
<dbReference type="Gene3D" id="3.40.1260.10">
    <property type="entry name" value="DsrEFH-like"/>
    <property type="match status" value="1"/>
</dbReference>
<dbReference type="InterPro" id="IPR003787">
    <property type="entry name" value="Sulphur_relay_DsrE/F-like"/>
</dbReference>
<organism evidence="1 2">
    <name type="scientific">Acididesulfobacter guangdongensis</name>
    <dbReference type="NCBI Taxonomy" id="2597225"/>
    <lineage>
        <taxon>Bacteria</taxon>
        <taxon>Deltaproteobacteria</taxon>
        <taxon>Candidatus Acidulodesulfobacterales</taxon>
        <taxon>Candidatus Acididesulfobacter</taxon>
    </lineage>
</organism>
<accession>A0A519BEL9</accession>